<dbReference type="AlphaFoldDB" id="A0A5D3DQK7"/>
<dbReference type="EMBL" id="SSTD01003661">
    <property type="protein sequence ID" value="TYK25854.1"/>
    <property type="molecule type" value="Genomic_DNA"/>
</dbReference>
<accession>A0A5D3DQK7</accession>
<dbReference type="InterPro" id="IPR036397">
    <property type="entry name" value="RNaseH_sf"/>
</dbReference>
<dbReference type="PANTHER" id="PTHR35046">
    <property type="entry name" value="ZINC KNUCKLE (CCHC-TYPE) FAMILY PROTEIN"/>
    <property type="match status" value="1"/>
</dbReference>
<organism evidence="1 2">
    <name type="scientific">Cucumis melo var. makuwa</name>
    <name type="common">Oriental melon</name>
    <dbReference type="NCBI Taxonomy" id="1194695"/>
    <lineage>
        <taxon>Eukaryota</taxon>
        <taxon>Viridiplantae</taxon>
        <taxon>Streptophyta</taxon>
        <taxon>Embryophyta</taxon>
        <taxon>Tracheophyta</taxon>
        <taxon>Spermatophyta</taxon>
        <taxon>Magnoliopsida</taxon>
        <taxon>eudicotyledons</taxon>
        <taxon>Gunneridae</taxon>
        <taxon>Pentapetalae</taxon>
        <taxon>rosids</taxon>
        <taxon>fabids</taxon>
        <taxon>Cucurbitales</taxon>
        <taxon>Cucurbitaceae</taxon>
        <taxon>Benincaseae</taxon>
        <taxon>Cucumis</taxon>
    </lineage>
</organism>
<dbReference type="GO" id="GO:0003676">
    <property type="term" value="F:nucleic acid binding"/>
    <property type="evidence" value="ECO:0007669"/>
    <property type="project" value="InterPro"/>
</dbReference>
<sequence length="206" mass="23550">MRQRRWLELVKNYDCEILYHLGKVNVVADTLSMKVSHSAALITEQVPLHRDFEKDKIAVSVGEITSQLAQLAMQLTLRQRINVTQLNDLFLVEKHRLAKARQDEEFSISSDDGLMLKRQLCVPTDSAVVDRLTKSSHFILEKSTYIVSKWGQLHMTEIVKLHGVPVSIVSDRDDRFTPKFCKGLQIALGTRLYFNTAFHPQTDGQT</sequence>
<gene>
    <name evidence="1" type="ORF">E5676_scaffold436G00670</name>
</gene>
<evidence type="ECO:0000313" key="1">
    <source>
        <dbReference type="EMBL" id="TYK25854.1"/>
    </source>
</evidence>
<dbReference type="InterPro" id="IPR012337">
    <property type="entry name" value="RNaseH-like_sf"/>
</dbReference>
<evidence type="ECO:0000313" key="2">
    <source>
        <dbReference type="Proteomes" id="UP000321947"/>
    </source>
</evidence>
<protein>
    <submittedName>
        <fullName evidence="1">Pol protein</fullName>
    </submittedName>
</protein>
<reference evidence="1 2" key="1">
    <citation type="submission" date="2019-08" db="EMBL/GenBank/DDBJ databases">
        <title>Draft genome sequences of two oriental melons (Cucumis melo L. var makuwa).</title>
        <authorList>
            <person name="Kwon S.-Y."/>
        </authorList>
    </citation>
    <scope>NUCLEOTIDE SEQUENCE [LARGE SCALE GENOMIC DNA]</scope>
    <source>
        <strain evidence="2">cv. Chang Bougi</strain>
        <tissue evidence="1">Leaf</tissue>
    </source>
</reference>
<dbReference type="PANTHER" id="PTHR35046:SF26">
    <property type="entry name" value="RNA-DIRECTED DNA POLYMERASE"/>
    <property type="match status" value="1"/>
</dbReference>
<proteinExistence type="predicted"/>
<comment type="caution">
    <text evidence="1">The sequence shown here is derived from an EMBL/GenBank/DDBJ whole genome shotgun (WGS) entry which is preliminary data.</text>
</comment>
<dbReference type="SUPFAM" id="SSF53098">
    <property type="entry name" value="Ribonuclease H-like"/>
    <property type="match status" value="1"/>
</dbReference>
<dbReference type="Proteomes" id="UP000321947">
    <property type="component" value="Unassembled WGS sequence"/>
</dbReference>
<name>A0A5D3DQK7_CUCMM</name>
<dbReference type="Gene3D" id="3.30.420.10">
    <property type="entry name" value="Ribonuclease H-like superfamily/Ribonuclease H"/>
    <property type="match status" value="1"/>
</dbReference>